<feature type="chain" id="PRO_5042070376" description="DUF4360 domain-containing protein" evidence="1">
    <location>
        <begin position="21"/>
        <end position="202"/>
    </location>
</feature>
<dbReference type="PANTHER" id="PTHR38847">
    <property type="match status" value="1"/>
</dbReference>
<dbReference type="InterPro" id="IPR025649">
    <property type="entry name" value="DUF4360"/>
</dbReference>
<keyword evidence="3" id="KW-1185">Reference proteome</keyword>
<reference evidence="2" key="1">
    <citation type="submission" date="2020-05" db="EMBL/GenBank/DDBJ databases">
        <title>Phylogenomic resolution of chytrid fungi.</title>
        <authorList>
            <person name="Stajich J.E."/>
            <person name="Amses K."/>
            <person name="Simmons R."/>
            <person name="Seto K."/>
            <person name="Myers J."/>
            <person name="Bonds A."/>
            <person name="Quandt C.A."/>
            <person name="Barry K."/>
            <person name="Liu P."/>
            <person name="Grigoriev I."/>
            <person name="Longcore J.E."/>
            <person name="James T.Y."/>
        </authorList>
    </citation>
    <scope>NUCLEOTIDE SEQUENCE</scope>
    <source>
        <strain evidence="2">JEL0476</strain>
    </source>
</reference>
<evidence type="ECO:0000313" key="2">
    <source>
        <dbReference type="EMBL" id="KAJ3210343.1"/>
    </source>
</evidence>
<sequence length="202" mass="22171">MRFATAALLSTALAVVPVFGDKPPVGSVTIDKIIYGGSGCPGGTVSENFNYDATAITLLFDSYIASAGDGIPITENRKNCQLNVKLNVPQGWSYTLATIDYRFFVQLDRGVTAQQKADYYFQGFTESASKITNFSNYNNGDYAYRDEFGLGNLIWSECNAKANMNINTQILLTAPTGKKGIITTDSYDFAVTHIYGIQWRKC</sequence>
<evidence type="ECO:0000313" key="3">
    <source>
        <dbReference type="Proteomes" id="UP001211065"/>
    </source>
</evidence>
<dbReference type="AlphaFoldDB" id="A0AAD5XT59"/>
<dbReference type="Pfam" id="PF14273">
    <property type="entry name" value="DUF4360"/>
    <property type="match status" value="1"/>
</dbReference>
<organism evidence="2 3">
    <name type="scientific">Clydaea vesicula</name>
    <dbReference type="NCBI Taxonomy" id="447962"/>
    <lineage>
        <taxon>Eukaryota</taxon>
        <taxon>Fungi</taxon>
        <taxon>Fungi incertae sedis</taxon>
        <taxon>Chytridiomycota</taxon>
        <taxon>Chytridiomycota incertae sedis</taxon>
        <taxon>Chytridiomycetes</taxon>
        <taxon>Lobulomycetales</taxon>
        <taxon>Lobulomycetaceae</taxon>
        <taxon>Clydaea</taxon>
    </lineage>
</organism>
<accession>A0AAD5XT59</accession>
<dbReference type="PANTHER" id="PTHR38847:SF1">
    <property type="entry name" value="PSEUDOURIDINE SYNTHASE RSUA_RLUA-LIKE DOMAIN-CONTAINING PROTEIN"/>
    <property type="match status" value="1"/>
</dbReference>
<evidence type="ECO:0008006" key="4">
    <source>
        <dbReference type="Google" id="ProtNLM"/>
    </source>
</evidence>
<name>A0AAD5XT59_9FUNG</name>
<keyword evidence="1" id="KW-0732">Signal</keyword>
<dbReference type="Proteomes" id="UP001211065">
    <property type="component" value="Unassembled WGS sequence"/>
</dbReference>
<protein>
    <recommendedName>
        <fullName evidence="4">DUF4360 domain-containing protein</fullName>
    </recommendedName>
</protein>
<feature type="signal peptide" evidence="1">
    <location>
        <begin position="1"/>
        <end position="20"/>
    </location>
</feature>
<gene>
    <name evidence="2" type="ORF">HK099_008269</name>
</gene>
<comment type="caution">
    <text evidence="2">The sequence shown here is derived from an EMBL/GenBank/DDBJ whole genome shotgun (WGS) entry which is preliminary data.</text>
</comment>
<dbReference type="EMBL" id="JADGJW010000896">
    <property type="protein sequence ID" value="KAJ3210343.1"/>
    <property type="molecule type" value="Genomic_DNA"/>
</dbReference>
<evidence type="ECO:0000256" key="1">
    <source>
        <dbReference type="SAM" id="SignalP"/>
    </source>
</evidence>
<proteinExistence type="predicted"/>